<gene>
    <name evidence="2" type="ORF">EYF80_014495</name>
</gene>
<evidence type="ECO:0000256" key="1">
    <source>
        <dbReference type="SAM" id="Phobius"/>
    </source>
</evidence>
<proteinExistence type="predicted"/>
<protein>
    <submittedName>
        <fullName evidence="2">Uncharacterized protein</fullName>
    </submittedName>
</protein>
<reference evidence="2 3" key="1">
    <citation type="submission" date="2019-03" db="EMBL/GenBank/DDBJ databases">
        <title>First draft genome of Liparis tanakae, snailfish: a comprehensive survey of snailfish specific genes.</title>
        <authorList>
            <person name="Kim W."/>
            <person name="Song I."/>
            <person name="Jeong J.-H."/>
            <person name="Kim D."/>
            <person name="Kim S."/>
            <person name="Ryu S."/>
            <person name="Song J.Y."/>
            <person name="Lee S.K."/>
        </authorList>
    </citation>
    <scope>NUCLEOTIDE SEQUENCE [LARGE SCALE GENOMIC DNA]</scope>
    <source>
        <tissue evidence="2">Muscle</tissue>
    </source>
</reference>
<dbReference type="Proteomes" id="UP000314294">
    <property type="component" value="Unassembled WGS sequence"/>
</dbReference>
<keyword evidence="1" id="KW-0472">Membrane</keyword>
<organism evidence="2 3">
    <name type="scientific">Liparis tanakae</name>
    <name type="common">Tanaka's snailfish</name>
    <dbReference type="NCBI Taxonomy" id="230148"/>
    <lineage>
        <taxon>Eukaryota</taxon>
        <taxon>Metazoa</taxon>
        <taxon>Chordata</taxon>
        <taxon>Craniata</taxon>
        <taxon>Vertebrata</taxon>
        <taxon>Euteleostomi</taxon>
        <taxon>Actinopterygii</taxon>
        <taxon>Neopterygii</taxon>
        <taxon>Teleostei</taxon>
        <taxon>Neoteleostei</taxon>
        <taxon>Acanthomorphata</taxon>
        <taxon>Eupercaria</taxon>
        <taxon>Perciformes</taxon>
        <taxon>Cottioidei</taxon>
        <taxon>Cottales</taxon>
        <taxon>Liparidae</taxon>
        <taxon>Liparis</taxon>
    </lineage>
</organism>
<keyword evidence="1" id="KW-1133">Transmembrane helix</keyword>
<sequence>MTLNPHTSSSLKRELDTAVLSCGVEALALFNLLFHYLLLALCWSTELLTEYVTIIVIFFIEKRVQFHPRLEEEPRVQAHLSHHSEQQQQLIVAVHSWTEAQTHLVKIVFIDA</sequence>
<evidence type="ECO:0000313" key="3">
    <source>
        <dbReference type="Proteomes" id="UP000314294"/>
    </source>
</evidence>
<evidence type="ECO:0000313" key="2">
    <source>
        <dbReference type="EMBL" id="TNN75258.1"/>
    </source>
</evidence>
<dbReference type="EMBL" id="SRLO01000105">
    <property type="protein sequence ID" value="TNN75258.1"/>
    <property type="molecule type" value="Genomic_DNA"/>
</dbReference>
<keyword evidence="3" id="KW-1185">Reference proteome</keyword>
<feature type="transmembrane region" description="Helical" evidence="1">
    <location>
        <begin position="33"/>
        <end position="60"/>
    </location>
</feature>
<accession>A0A4Z2IB68</accession>
<name>A0A4Z2IB68_9TELE</name>
<dbReference type="AlphaFoldDB" id="A0A4Z2IB68"/>
<comment type="caution">
    <text evidence="2">The sequence shown here is derived from an EMBL/GenBank/DDBJ whole genome shotgun (WGS) entry which is preliminary data.</text>
</comment>
<keyword evidence="1" id="KW-0812">Transmembrane</keyword>